<keyword evidence="8" id="KW-1185">Reference proteome</keyword>
<accession>A0A9K3LVG5</accession>
<protein>
    <submittedName>
        <fullName evidence="7">Peptidase S1 and S6 chymotrypsin/Hap family protein</fullName>
    </submittedName>
</protein>
<dbReference type="PROSITE" id="PS50240">
    <property type="entry name" value="TRYPSIN_DOM"/>
    <property type="match status" value="1"/>
</dbReference>
<evidence type="ECO:0000256" key="4">
    <source>
        <dbReference type="SAM" id="MobiDB-lite"/>
    </source>
</evidence>
<feature type="region of interest" description="Disordered" evidence="4">
    <location>
        <begin position="557"/>
        <end position="576"/>
    </location>
</feature>
<keyword evidence="3" id="KW-0378">Hydrolase</keyword>
<feature type="domain" description="Peptidase S1" evidence="6">
    <location>
        <begin position="104"/>
        <end position="361"/>
    </location>
</feature>
<keyword evidence="3" id="KW-0720">Serine protease</keyword>
<keyword evidence="1" id="KW-1015">Disulfide bond</keyword>
<dbReference type="PROSITE" id="PS00135">
    <property type="entry name" value="TRYPSIN_SER"/>
    <property type="match status" value="1"/>
</dbReference>
<sequence length="708" mass="75593">MTTLNTNTTVQSRKNRKSPSRQILSLLWLSSSLSTLVVAVQAATTTQNNEQQQFLLRKKSVVDSPSTHSQSTRTLDAIEDQLDSVSLPQHDDNNKETPSKQTRIINGEDVTDPDRYPWFVHMRGTPPEGSNVQPACGGSLIAPDIVLTAAHCEDAAFALVGASTLPVSGTRFDVVTNVRHPNYPQGDLQVNFDIMILQLVEPVPESVAKPITLNWDENFPASTGYPLTIMGFGSILGGPENAGNLQSPDLYLQRAPTAYVAFEDCAVAVDPETGDRFGFTVTNTRVEPWWFCTILNDPVTTATCFGDSGGPVFEEKDGTPDGDLLLGVISGGPRGYCGNPYLPLYNNRISYHKDWIVETGCALSSAPPAEWNCERGGIAPDGPVTDGPNATPTTPSPAETQSTPSSPPSPATTPTTPSPTRSPTTRPTPQPTRESTAPTESLEPTIPQEPSSEPSGAPNNFIVIPPPSDSGGPMPTPTGTDSDNDTDDTFICPICGEGQEMTSLWSVVLVPILGTFTCAELEQQAAAGEISKTQCGIVQVMTSSACGCRALPPTPTVPTIPPTRPPLSVPTTRPPSVTMSPSLLSADCEPLLQDETLLVDVVVSIRFDSKPNETGWYIADEDYNCYRVGIPALAYRAGTTSVNETVFLERGSRYMFVMEDIGGDGLCCGNNDDEVGSYTLSHGDVVLASGQGDFGLEETTFFTVPDAL</sequence>
<keyword evidence="2" id="KW-0325">Glycoprotein</keyword>
<dbReference type="GO" id="GO:0004252">
    <property type="term" value="F:serine-type endopeptidase activity"/>
    <property type="evidence" value="ECO:0007669"/>
    <property type="project" value="InterPro"/>
</dbReference>
<evidence type="ECO:0000256" key="1">
    <source>
        <dbReference type="ARBA" id="ARBA00023157"/>
    </source>
</evidence>
<reference evidence="7" key="1">
    <citation type="journal article" date="2021" name="Sci. Rep.">
        <title>Diploid genomic architecture of Nitzschia inconspicua, an elite biomass production diatom.</title>
        <authorList>
            <person name="Oliver A."/>
            <person name="Podell S."/>
            <person name="Pinowska A."/>
            <person name="Traller J.C."/>
            <person name="Smith S.R."/>
            <person name="McClure R."/>
            <person name="Beliaev A."/>
            <person name="Bohutskyi P."/>
            <person name="Hill E.A."/>
            <person name="Rabines A."/>
            <person name="Zheng H."/>
            <person name="Allen L.Z."/>
            <person name="Kuo A."/>
            <person name="Grigoriev I.V."/>
            <person name="Allen A.E."/>
            <person name="Hazlebeck D."/>
            <person name="Allen E.E."/>
        </authorList>
    </citation>
    <scope>NUCLEOTIDE SEQUENCE</scope>
    <source>
        <strain evidence="7">Hildebrandi</strain>
    </source>
</reference>
<dbReference type="InterPro" id="IPR001254">
    <property type="entry name" value="Trypsin_dom"/>
</dbReference>
<feature type="region of interest" description="Disordered" evidence="4">
    <location>
        <begin position="372"/>
        <end position="488"/>
    </location>
</feature>
<evidence type="ECO:0000256" key="3">
    <source>
        <dbReference type="RuleBase" id="RU363034"/>
    </source>
</evidence>
<organism evidence="7 8">
    <name type="scientific">Nitzschia inconspicua</name>
    <dbReference type="NCBI Taxonomy" id="303405"/>
    <lineage>
        <taxon>Eukaryota</taxon>
        <taxon>Sar</taxon>
        <taxon>Stramenopiles</taxon>
        <taxon>Ochrophyta</taxon>
        <taxon>Bacillariophyta</taxon>
        <taxon>Bacillariophyceae</taxon>
        <taxon>Bacillariophycidae</taxon>
        <taxon>Bacillariales</taxon>
        <taxon>Bacillariaceae</taxon>
        <taxon>Nitzschia</taxon>
    </lineage>
</organism>
<dbReference type="Pfam" id="PF00089">
    <property type="entry name" value="Trypsin"/>
    <property type="match status" value="1"/>
</dbReference>
<dbReference type="EMBL" id="JAGRRH010000006">
    <property type="protein sequence ID" value="KAG7367791.1"/>
    <property type="molecule type" value="Genomic_DNA"/>
</dbReference>
<comment type="caution">
    <text evidence="7">The sequence shown here is derived from an EMBL/GenBank/DDBJ whole genome shotgun (WGS) entry which is preliminary data.</text>
</comment>
<keyword evidence="5" id="KW-0732">Signal</keyword>
<feature type="compositionally biased region" description="Pro residues" evidence="4">
    <location>
        <begin position="557"/>
        <end position="568"/>
    </location>
</feature>
<keyword evidence="3" id="KW-0645">Protease</keyword>
<evidence type="ECO:0000256" key="2">
    <source>
        <dbReference type="ARBA" id="ARBA00023180"/>
    </source>
</evidence>
<evidence type="ECO:0000313" key="7">
    <source>
        <dbReference type="EMBL" id="KAG7367791.1"/>
    </source>
</evidence>
<feature type="compositionally biased region" description="Low complexity" evidence="4">
    <location>
        <begin position="391"/>
        <end position="404"/>
    </location>
</feature>
<proteinExistence type="predicted"/>
<evidence type="ECO:0000256" key="5">
    <source>
        <dbReference type="SAM" id="SignalP"/>
    </source>
</evidence>
<name>A0A9K3LVG5_9STRA</name>
<dbReference type="PANTHER" id="PTHR24276">
    <property type="entry name" value="POLYSERASE-RELATED"/>
    <property type="match status" value="1"/>
</dbReference>
<dbReference type="OrthoDB" id="10061449at2759"/>
<evidence type="ECO:0000313" key="8">
    <source>
        <dbReference type="Proteomes" id="UP000693970"/>
    </source>
</evidence>
<evidence type="ECO:0000259" key="6">
    <source>
        <dbReference type="PROSITE" id="PS50240"/>
    </source>
</evidence>
<feature type="chain" id="PRO_5039935942" evidence="5">
    <location>
        <begin position="43"/>
        <end position="708"/>
    </location>
</feature>
<dbReference type="AlphaFoldDB" id="A0A9K3LVG5"/>
<reference evidence="7" key="2">
    <citation type="submission" date="2021-04" db="EMBL/GenBank/DDBJ databases">
        <authorList>
            <person name="Podell S."/>
        </authorList>
    </citation>
    <scope>NUCLEOTIDE SEQUENCE</scope>
    <source>
        <strain evidence="7">Hildebrandi</strain>
    </source>
</reference>
<dbReference type="PROSITE" id="PS00134">
    <property type="entry name" value="TRYPSIN_HIS"/>
    <property type="match status" value="1"/>
</dbReference>
<feature type="compositionally biased region" description="Low complexity" evidence="4">
    <location>
        <begin position="412"/>
        <end position="436"/>
    </location>
</feature>
<feature type="signal peptide" evidence="5">
    <location>
        <begin position="1"/>
        <end position="42"/>
    </location>
</feature>
<dbReference type="InterPro" id="IPR050430">
    <property type="entry name" value="Peptidase_S1"/>
</dbReference>
<dbReference type="PANTHER" id="PTHR24276:SF98">
    <property type="entry name" value="FI18310P1-RELATED"/>
    <property type="match status" value="1"/>
</dbReference>
<dbReference type="InterPro" id="IPR018114">
    <property type="entry name" value="TRYPSIN_HIS"/>
</dbReference>
<feature type="compositionally biased region" description="Polar residues" evidence="4">
    <location>
        <begin position="448"/>
        <end position="458"/>
    </location>
</feature>
<dbReference type="SMART" id="SM00020">
    <property type="entry name" value="Tryp_SPc"/>
    <property type="match status" value="1"/>
</dbReference>
<dbReference type="GO" id="GO:0006508">
    <property type="term" value="P:proteolysis"/>
    <property type="evidence" value="ECO:0007669"/>
    <property type="project" value="UniProtKB-KW"/>
</dbReference>
<dbReference type="Proteomes" id="UP000693970">
    <property type="component" value="Unassembled WGS sequence"/>
</dbReference>
<dbReference type="InterPro" id="IPR033116">
    <property type="entry name" value="TRYPSIN_SER"/>
</dbReference>
<gene>
    <name evidence="7" type="ORF">IV203_030534</name>
</gene>